<name>A0A892ZI74_9NEIS</name>
<evidence type="ECO:0000256" key="2">
    <source>
        <dbReference type="ARBA" id="ARBA00011915"/>
    </source>
</evidence>
<keyword evidence="4" id="KW-1133">Transmembrane helix</keyword>
<keyword evidence="3" id="KW-0378">Hydrolase</keyword>
<sequence>MTTTDIPIRFDTLPTANGQHLGIATLWSEKSLNALSLEMIRPLAAQLQQWHDDNNIAAVLLRGAGDKAFCAGGNIRQLYNSMLAHPTLPNPAAVDFFGHEYALYRQMHMYAKPIVLWASGIVMGGGLGLTAAASHRIVTDTTRMAMPEITIGLYPDAGGSWFLQRMPAKSGLFLGLTGIPFNGRDAIITNLGDYAMSADAWPQLLAALQQADWQTHARHNHAIASHTLNTLHQPHRLPESQLLPHLETVHDILNAGDIHAVDERLRAGFSDPWLQRAADTYSQGCPATAALTWRLFERARHLSLAQILHMELIVSLHCCHNGDFQEGVRALLVDKDKQPRWTRSLAECSPAYIDSHFVSPFAAGEHPFDAWLRH</sequence>
<dbReference type="EMBL" id="CP069798">
    <property type="protein sequence ID" value="QRQ83265.1"/>
    <property type="molecule type" value="Genomic_DNA"/>
</dbReference>
<evidence type="ECO:0000256" key="1">
    <source>
        <dbReference type="ARBA" id="ARBA00001709"/>
    </source>
</evidence>
<dbReference type="PANTHER" id="PTHR43176:SF3">
    <property type="entry name" value="3-HYDROXYISOBUTYRYL-COA HYDROLASE, MITOCHONDRIAL"/>
    <property type="match status" value="1"/>
</dbReference>
<reference evidence="6" key="1">
    <citation type="submission" date="2021-02" db="EMBL/GenBank/DDBJ databases">
        <title>Neisseriaceae sp. 26B isolated from the cloaca of a Common Toad-headed Turtle (Mesoclemmys nasuta).</title>
        <authorList>
            <person name="Spergser J."/>
            <person name="Busse H.-J."/>
        </authorList>
    </citation>
    <scope>NUCLEOTIDE SEQUENCE</scope>
    <source>
        <strain evidence="6">26B</strain>
    </source>
</reference>
<evidence type="ECO:0000256" key="3">
    <source>
        <dbReference type="ARBA" id="ARBA00022801"/>
    </source>
</evidence>
<dbReference type="GO" id="GO:0006574">
    <property type="term" value="P:L-valine catabolic process"/>
    <property type="evidence" value="ECO:0007669"/>
    <property type="project" value="TreeGrafter"/>
</dbReference>
<dbReference type="KEGG" id="ptes:JQU52_04290"/>
<dbReference type="InterPro" id="IPR032259">
    <property type="entry name" value="HIBYL-CoA-H"/>
</dbReference>
<organism evidence="6 7">
    <name type="scientific">Paralysiella testudinis</name>
    <dbReference type="NCBI Taxonomy" id="2809020"/>
    <lineage>
        <taxon>Bacteria</taxon>
        <taxon>Pseudomonadati</taxon>
        <taxon>Pseudomonadota</taxon>
        <taxon>Betaproteobacteria</taxon>
        <taxon>Neisseriales</taxon>
        <taxon>Neisseriaceae</taxon>
        <taxon>Paralysiella</taxon>
    </lineage>
</organism>
<dbReference type="Gene3D" id="3.90.226.10">
    <property type="entry name" value="2-enoyl-CoA Hydratase, Chain A, domain 1"/>
    <property type="match status" value="1"/>
</dbReference>
<dbReference type="SUPFAM" id="SSF52096">
    <property type="entry name" value="ClpP/crotonase"/>
    <property type="match status" value="1"/>
</dbReference>
<evidence type="ECO:0000313" key="6">
    <source>
        <dbReference type="EMBL" id="QRQ83265.1"/>
    </source>
</evidence>
<dbReference type="InterPro" id="IPR045004">
    <property type="entry name" value="ECH_dom"/>
</dbReference>
<dbReference type="InterPro" id="IPR029045">
    <property type="entry name" value="ClpP/crotonase-like_dom_sf"/>
</dbReference>
<evidence type="ECO:0000259" key="5">
    <source>
        <dbReference type="Pfam" id="PF16113"/>
    </source>
</evidence>
<feature type="transmembrane region" description="Helical" evidence="4">
    <location>
        <begin position="114"/>
        <end position="133"/>
    </location>
</feature>
<proteinExistence type="predicted"/>
<comment type="catalytic activity">
    <reaction evidence="1">
        <text>3-hydroxy-2-methylpropanoyl-CoA + H2O = 3-hydroxy-2-methylpropanoate + CoA + H(+)</text>
        <dbReference type="Rhea" id="RHEA:20888"/>
        <dbReference type="ChEBI" id="CHEBI:11805"/>
        <dbReference type="ChEBI" id="CHEBI:15377"/>
        <dbReference type="ChEBI" id="CHEBI:15378"/>
        <dbReference type="ChEBI" id="CHEBI:57287"/>
        <dbReference type="ChEBI" id="CHEBI:57340"/>
        <dbReference type="EC" id="3.1.2.4"/>
    </reaction>
</comment>
<keyword evidence="4" id="KW-0812">Transmembrane</keyword>
<keyword evidence="4" id="KW-0472">Membrane</keyword>
<dbReference type="EC" id="3.1.2.4" evidence="2"/>
<dbReference type="Pfam" id="PF16113">
    <property type="entry name" value="ECH_2"/>
    <property type="match status" value="1"/>
</dbReference>
<gene>
    <name evidence="6" type="ORF">JQU52_04290</name>
</gene>
<dbReference type="Proteomes" id="UP000653156">
    <property type="component" value="Chromosome"/>
</dbReference>
<evidence type="ECO:0000313" key="7">
    <source>
        <dbReference type="Proteomes" id="UP000653156"/>
    </source>
</evidence>
<protein>
    <recommendedName>
        <fullName evidence="2">3-hydroxyisobutyryl-CoA hydrolase</fullName>
        <ecNumber evidence="2">3.1.2.4</ecNumber>
    </recommendedName>
</protein>
<dbReference type="GO" id="GO:0005829">
    <property type="term" value="C:cytosol"/>
    <property type="evidence" value="ECO:0007669"/>
    <property type="project" value="TreeGrafter"/>
</dbReference>
<evidence type="ECO:0000256" key="4">
    <source>
        <dbReference type="SAM" id="Phobius"/>
    </source>
</evidence>
<dbReference type="AlphaFoldDB" id="A0A892ZI74"/>
<feature type="domain" description="Enoyl-CoA hydratase/isomerase" evidence="5">
    <location>
        <begin position="22"/>
        <end position="357"/>
    </location>
</feature>
<dbReference type="GO" id="GO:0003860">
    <property type="term" value="F:3-hydroxyisobutyryl-CoA hydrolase activity"/>
    <property type="evidence" value="ECO:0007669"/>
    <property type="project" value="UniProtKB-EC"/>
</dbReference>
<dbReference type="PANTHER" id="PTHR43176">
    <property type="entry name" value="3-HYDROXYISOBUTYRYL-COA HYDROLASE-RELATED"/>
    <property type="match status" value="1"/>
</dbReference>
<dbReference type="NCBIfam" id="NF004127">
    <property type="entry name" value="PRK05617.1"/>
    <property type="match status" value="1"/>
</dbReference>
<dbReference type="CDD" id="cd06558">
    <property type="entry name" value="crotonase-like"/>
    <property type="match status" value="1"/>
</dbReference>
<accession>A0A892ZI74</accession>
<keyword evidence="7" id="KW-1185">Reference proteome</keyword>